<keyword evidence="6" id="KW-1185">Reference proteome</keyword>
<proteinExistence type="predicted"/>
<dbReference type="Proteomes" id="UP000586722">
    <property type="component" value="Unassembled WGS sequence"/>
</dbReference>
<protein>
    <submittedName>
        <fullName evidence="5">DUF563 domain-containing protein</fullName>
    </submittedName>
</protein>
<accession>A0A7X5F4D4</accession>
<evidence type="ECO:0000256" key="2">
    <source>
        <dbReference type="ARBA" id="ARBA00022679"/>
    </source>
</evidence>
<evidence type="ECO:0000313" key="6">
    <source>
        <dbReference type="Proteomes" id="UP000586722"/>
    </source>
</evidence>
<evidence type="ECO:0000256" key="1">
    <source>
        <dbReference type="ARBA" id="ARBA00022676"/>
    </source>
</evidence>
<name>A0A7X5F4D4_9HYPH</name>
<dbReference type="AlphaFoldDB" id="A0A7X5F4D4"/>
<dbReference type="EMBL" id="JAABLQ010000001">
    <property type="protein sequence ID" value="NBN79536.1"/>
    <property type="molecule type" value="Genomic_DNA"/>
</dbReference>
<keyword evidence="1" id="KW-0328">Glycosyltransferase</keyword>
<dbReference type="InterPro" id="IPR049625">
    <property type="entry name" value="Glyco_transf_61_cat"/>
</dbReference>
<dbReference type="InterPro" id="IPR007657">
    <property type="entry name" value="Glycosyltransferase_61"/>
</dbReference>
<gene>
    <name evidence="5" type="ORF">GWI72_14765</name>
</gene>
<evidence type="ECO:0000259" key="4">
    <source>
        <dbReference type="Pfam" id="PF04577"/>
    </source>
</evidence>
<dbReference type="Pfam" id="PF04577">
    <property type="entry name" value="Glyco_transf_61"/>
    <property type="match status" value="1"/>
</dbReference>
<evidence type="ECO:0000313" key="5">
    <source>
        <dbReference type="EMBL" id="NBN79536.1"/>
    </source>
</evidence>
<keyword evidence="3" id="KW-0325">Glycoprotein</keyword>
<reference evidence="5 6" key="1">
    <citation type="submission" date="2020-01" db="EMBL/GenBank/DDBJ databases">
        <authorList>
            <person name="Peng S.Y."/>
            <person name="Li J."/>
            <person name="Wang M."/>
            <person name="Wang L."/>
            <person name="Wang C.Q."/>
            <person name="Wang J.R."/>
        </authorList>
    </citation>
    <scope>NUCLEOTIDE SEQUENCE [LARGE SCALE GENOMIC DNA]</scope>
    <source>
        <strain evidence="5 6">XCT-53</strain>
    </source>
</reference>
<dbReference type="GO" id="GO:0016757">
    <property type="term" value="F:glycosyltransferase activity"/>
    <property type="evidence" value="ECO:0007669"/>
    <property type="project" value="UniProtKB-KW"/>
</dbReference>
<feature type="domain" description="Glycosyltransferase 61 catalytic" evidence="4">
    <location>
        <begin position="84"/>
        <end position="252"/>
    </location>
</feature>
<comment type="caution">
    <text evidence="5">The sequence shown here is derived from an EMBL/GenBank/DDBJ whole genome shotgun (WGS) entry which is preliminary data.</text>
</comment>
<evidence type="ECO:0000256" key="3">
    <source>
        <dbReference type="ARBA" id="ARBA00023180"/>
    </source>
</evidence>
<dbReference type="PANTHER" id="PTHR20961">
    <property type="entry name" value="GLYCOSYLTRANSFERASE"/>
    <property type="match status" value="1"/>
</dbReference>
<sequence>MPAQALDWLAVHGGRTEQQGVLRLTRPVTVDPKMGLLFAGGRIVWGSSDTPERERGPDFIGHLLSPQRRLPAAILLHHVHGDNYFHFFFFVLSKVVVAEAAGLDPSIPFLVDARTASTPWFQQAQALGVFGSRPLIVQERGEVIAVETAHVVRDFFLTRPLMEAIAARFGVSADATGEPLFLERRASAANGRRFRNQDEVTALARRKGFRVVDPGTLPLHAQAALFAAAPAVAGAHGAGLTNLLFRQGPCRVLELFSPGMGSPHYFMLAREKGFAYESQLTFNPEGRAFTADTDVNIEALSGGLDRLLA</sequence>
<organism evidence="5 6">
    <name type="scientific">Pannonibacter tanglangensis</name>
    <dbReference type="NCBI Taxonomy" id="2750084"/>
    <lineage>
        <taxon>Bacteria</taxon>
        <taxon>Pseudomonadati</taxon>
        <taxon>Pseudomonadota</taxon>
        <taxon>Alphaproteobacteria</taxon>
        <taxon>Hyphomicrobiales</taxon>
        <taxon>Stappiaceae</taxon>
        <taxon>Pannonibacter</taxon>
    </lineage>
</organism>
<keyword evidence="2" id="KW-0808">Transferase</keyword>